<dbReference type="SUPFAM" id="SSF53756">
    <property type="entry name" value="UDP-Glycosyltransferase/glycogen phosphorylase"/>
    <property type="match status" value="1"/>
</dbReference>
<dbReference type="GO" id="GO:0009103">
    <property type="term" value="P:lipopolysaccharide biosynthetic process"/>
    <property type="evidence" value="ECO:0007669"/>
    <property type="project" value="TreeGrafter"/>
</dbReference>
<name>A0A0G1M4R8_9BACT</name>
<protein>
    <submittedName>
        <fullName evidence="3">Glycosyl transferase group 1</fullName>
    </submittedName>
</protein>
<organism evidence="3 4">
    <name type="scientific">Candidatus Amesbacteria bacterium GW2011_GWC2_45_19</name>
    <dbReference type="NCBI Taxonomy" id="1618366"/>
    <lineage>
        <taxon>Bacteria</taxon>
        <taxon>Candidatus Amesiibacteriota</taxon>
    </lineage>
</organism>
<dbReference type="PANTHER" id="PTHR46401">
    <property type="entry name" value="GLYCOSYLTRANSFERASE WBBK-RELATED"/>
    <property type="match status" value="1"/>
</dbReference>
<keyword evidence="1 3" id="KW-0808">Transferase</keyword>
<evidence type="ECO:0000256" key="1">
    <source>
        <dbReference type="ARBA" id="ARBA00022679"/>
    </source>
</evidence>
<dbReference type="Pfam" id="PF00534">
    <property type="entry name" value="Glycos_transf_1"/>
    <property type="match status" value="1"/>
</dbReference>
<sequence length="355" mass="39541">MKVAILSFYSGILDRGVEAFVYELSNRLVSFGYRITVYQTGPAMKGSKYKTVTVPIKVHFSSEGLLAAGINQVKDILAGREFAVKSLALIDPDTQIIIPTNNRWQGILSKFWATRHHAKMIISGHGGPGIDERIALWSFPDVFVPLSNFQRDWARAANPFLKRLIKIPNGVDVEKFSLKTKPLEIDLPRPIVLCVGAMWPWMKRQDLLIKAMGQLSSGSLLLVGDGEGKGLLQKLGNTHLKGRFKIISLPYDQMPKVYTACDVFTYPTSSWEAFGIVLLEAMASGLPVVANDDPIRREIVGDAGLFVDPTNTAAYARVLEKALNTNWGDKPRRQAAKFSWDKIAKQYDLCFHFVA</sequence>
<evidence type="ECO:0000259" key="2">
    <source>
        <dbReference type="Pfam" id="PF00534"/>
    </source>
</evidence>
<dbReference type="EMBL" id="LCKS01000002">
    <property type="protein sequence ID" value="KKU03246.1"/>
    <property type="molecule type" value="Genomic_DNA"/>
</dbReference>
<dbReference type="Gene3D" id="3.40.50.2000">
    <property type="entry name" value="Glycogen Phosphorylase B"/>
    <property type="match status" value="2"/>
</dbReference>
<accession>A0A0G1M4R8</accession>
<comment type="caution">
    <text evidence="3">The sequence shown here is derived from an EMBL/GenBank/DDBJ whole genome shotgun (WGS) entry which is preliminary data.</text>
</comment>
<dbReference type="InterPro" id="IPR001296">
    <property type="entry name" value="Glyco_trans_1"/>
</dbReference>
<proteinExistence type="predicted"/>
<feature type="domain" description="Glycosyl transferase family 1" evidence="2">
    <location>
        <begin position="181"/>
        <end position="333"/>
    </location>
</feature>
<dbReference type="PANTHER" id="PTHR46401:SF2">
    <property type="entry name" value="GLYCOSYLTRANSFERASE WBBK-RELATED"/>
    <property type="match status" value="1"/>
</dbReference>
<dbReference type="Proteomes" id="UP000034264">
    <property type="component" value="Unassembled WGS sequence"/>
</dbReference>
<dbReference type="GO" id="GO:0016757">
    <property type="term" value="F:glycosyltransferase activity"/>
    <property type="evidence" value="ECO:0007669"/>
    <property type="project" value="InterPro"/>
</dbReference>
<dbReference type="CDD" id="cd03801">
    <property type="entry name" value="GT4_PimA-like"/>
    <property type="match status" value="1"/>
</dbReference>
<reference evidence="3 4" key="1">
    <citation type="journal article" date="2015" name="Nature">
        <title>rRNA introns, odd ribosomes, and small enigmatic genomes across a large radiation of phyla.</title>
        <authorList>
            <person name="Brown C.T."/>
            <person name="Hug L.A."/>
            <person name="Thomas B.C."/>
            <person name="Sharon I."/>
            <person name="Castelle C.J."/>
            <person name="Singh A."/>
            <person name="Wilkins M.J."/>
            <person name="Williams K.H."/>
            <person name="Banfield J.F."/>
        </authorList>
    </citation>
    <scope>NUCLEOTIDE SEQUENCE [LARGE SCALE GENOMIC DNA]</scope>
</reference>
<evidence type="ECO:0000313" key="4">
    <source>
        <dbReference type="Proteomes" id="UP000034264"/>
    </source>
</evidence>
<evidence type="ECO:0000313" key="3">
    <source>
        <dbReference type="EMBL" id="KKU03246.1"/>
    </source>
</evidence>
<gene>
    <name evidence="3" type="ORF">UX05_C0002G0002</name>
</gene>
<dbReference type="AlphaFoldDB" id="A0A0G1M4R8"/>